<protein>
    <submittedName>
        <fullName evidence="4">Carbohydrate-selective porin OprB</fullName>
    </submittedName>
</protein>
<dbReference type="Pfam" id="PF04966">
    <property type="entry name" value="OprB"/>
    <property type="match status" value="1"/>
</dbReference>
<evidence type="ECO:0000256" key="1">
    <source>
        <dbReference type="ARBA" id="ARBA00008769"/>
    </source>
</evidence>
<proteinExistence type="inferred from homology"/>
<dbReference type="InterPro" id="IPR038673">
    <property type="entry name" value="OprB_sf"/>
</dbReference>
<dbReference type="OrthoDB" id="177316at2"/>
<dbReference type="InterPro" id="IPR052932">
    <property type="entry name" value="OprB_Porin"/>
</dbReference>
<feature type="signal peptide" evidence="2">
    <location>
        <begin position="1"/>
        <end position="24"/>
    </location>
</feature>
<keyword evidence="5" id="KW-1185">Reference proteome</keyword>
<reference evidence="4 5" key="1">
    <citation type="journal article" date="2011" name="J. Bacteriol.">
        <title>Genome sequence of 'Pedosphaera parvula' Ellin514, an aerobic Verrucomicrobial isolate from pasture soil.</title>
        <authorList>
            <person name="Kant R."/>
            <person name="van Passel M.W."/>
            <person name="Sangwan P."/>
            <person name="Palva A."/>
            <person name="Lucas S."/>
            <person name="Copeland A."/>
            <person name="Lapidus A."/>
            <person name="Glavina Del Rio T."/>
            <person name="Dalin E."/>
            <person name="Tice H."/>
            <person name="Bruce D."/>
            <person name="Goodwin L."/>
            <person name="Pitluck S."/>
            <person name="Chertkov O."/>
            <person name="Larimer F.W."/>
            <person name="Land M.L."/>
            <person name="Hauser L."/>
            <person name="Brettin T.S."/>
            <person name="Detter J.C."/>
            <person name="Han S."/>
            <person name="de Vos W.M."/>
            <person name="Janssen P.H."/>
            <person name="Smidt H."/>
        </authorList>
    </citation>
    <scope>NUCLEOTIDE SEQUENCE [LARGE SCALE GENOMIC DNA]</scope>
    <source>
        <strain evidence="4 5">Ellin514</strain>
    </source>
</reference>
<organism evidence="4 5">
    <name type="scientific">Pedosphaera parvula (strain Ellin514)</name>
    <dbReference type="NCBI Taxonomy" id="320771"/>
    <lineage>
        <taxon>Bacteria</taxon>
        <taxon>Pseudomonadati</taxon>
        <taxon>Verrucomicrobiota</taxon>
        <taxon>Pedosphaerae</taxon>
        <taxon>Pedosphaerales</taxon>
        <taxon>Pedosphaeraceae</taxon>
        <taxon>Pedosphaera</taxon>
    </lineage>
</organism>
<name>B9XCM7_PEDPL</name>
<dbReference type="STRING" id="320771.Cflav_PD5330"/>
<dbReference type="RefSeq" id="WP_007413575.1">
    <property type="nucleotide sequence ID" value="NZ_ABOX02000004.1"/>
</dbReference>
<dbReference type="PANTHER" id="PTHR37944:SF1">
    <property type="entry name" value="PORIN B"/>
    <property type="match status" value="1"/>
</dbReference>
<dbReference type="PANTHER" id="PTHR37944">
    <property type="entry name" value="PORIN B"/>
    <property type="match status" value="1"/>
</dbReference>
<gene>
    <name evidence="4" type="ORF">Cflav_PD5330</name>
</gene>
<dbReference type="Proteomes" id="UP000003688">
    <property type="component" value="Unassembled WGS sequence"/>
</dbReference>
<comment type="caution">
    <text evidence="4">The sequence shown here is derived from an EMBL/GenBank/DDBJ whole genome shotgun (WGS) entry which is preliminary data.</text>
</comment>
<evidence type="ECO:0000313" key="5">
    <source>
        <dbReference type="Proteomes" id="UP000003688"/>
    </source>
</evidence>
<dbReference type="EMBL" id="ABOX02000004">
    <property type="protein sequence ID" value="EEF62695.1"/>
    <property type="molecule type" value="Genomic_DNA"/>
</dbReference>
<feature type="region of interest" description="Disordered" evidence="3">
    <location>
        <begin position="26"/>
        <end position="48"/>
    </location>
</feature>
<evidence type="ECO:0000313" key="4">
    <source>
        <dbReference type="EMBL" id="EEF62695.1"/>
    </source>
</evidence>
<dbReference type="GO" id="GO:0016020">
    <property type="term" value="C:membrane"/>
    <property type="evidence" value="ECO:0007669"/>
    <property type="project" value="InterPro"/>
</dbReference>
<dbReference type="GO" id="GO:0015288">
    <property type="term" value="F:porin activity"/>
    <property type="evidence" value="ECO:0007669"/>
    <property type="project" value="InterPro"/>
</dbReference>
<dbReference type="InterPro" id="IPR007049">
    <property type="entry name" value="Carb-sel_porin_OprB"/>
</dbReference>
<feature type="chain" id="PRO_5007230693" evidence="2">
    <location>
        <begin position="25"/>
        <end position="464"/>
    </location>
</feature>
<evidence type="ECO:0000256" key="3">
    <source>
        <dbReference type="SAM" id="MobiDB-lite"/>
    </source>
</evidence>
<evidence type="ECO:0000256" key="2">
    <source>
        <dbReference type="RuleBase" id="RU363072"/>
    </source>
</evidence>
<dbReference type="AlphaFoldDB" id="B9XCM7"/>
<accession>B9XCM7</accession>
<comment type="similarity">
    <text evidence="1 2">Belongs to the OprB family.</text>
</comment>
<dbReference type="GO" id="GO:0008643">
    <property type="term" value="P:carbohydrate transport"/>
    <property type="evidence" value="ECO:0007669"/>
    <property type="project" value="InterPro"/>
</dbReference>
<feature type="compositionally biased region" description="Polar residues" evidence="3">
    <location>
        <begin position="26"/>
        <end position="41"/>
    </location>
</feature>
<sequence precursor="true">MKTNLMKLALTGTLALSAVGVVQAQSDSKSSGSNTDQQNGSAAAPAGLLPVPDYSTDIWTRQYLTGDWGGARTNLANKGVQLGVEWNQYVQSVVDGGRERATEYGGSFDYRLNLDLMRMGVLPGALIKFRAESRYGRSVNGIAGPILPVNSDAFFPNTGKLDQDIALAITDLNYTQFFSEHLGLFAGKLDILDADPNEFASGRGTSQFMNANFLFNPAVTLRLPYSSLGAGVVWMPIVPGTNGGVTIISMVINTADSSTTTGFNDFGKGQTWITEADFQYPLGHLPGGMNVGALYSFNQDFPKIRSRLVFLPGQGLVVPTQNYTWAVFCSGWQYLYTKESSYRPVDLLNGEPDRQGIGLFSRFGFADKQTNPTEWAVSVGVGGRGMIPTRDDDAFGIGYYYNNIQKLRLSGFLGLRNSAQGFECFYNVAVTPSCHATLDLQLVESGQSRVNTATILGLRASVDF</sequence>
<keyword evidence="2" id="KW-0732">Signal</keyword>
<dbReference type="Gene3D" id="2.40.160.180">
    <property type="entry name" value="Carbohydrate-selective porin OprB"/>
    <property type="match status" value="1"/>
</dbReference>